<comment type="caution">
    <text evidence="15">The sequence shown here is derived from an EMBL/GenBank/DDBJ whole genome shotgun (WGS) entry which is preliminary data.</text>
</comment>
<evidence type="ECO:0000313" key="16">
    <source>
        <dbReference type="Proteomes" id="UP000238949"/>
    </source>
</evidence>
<evidence type="ECO:0000256" key="13">
    <source>
        <dbReference type="ARBA" id="ARBA00034003"/>
    </source>
</evidence>
<dbReference type="InterPro" id="IPR050191">
    <property type="entry name" value="ATP-dep_DNA_ligase"/>
</dbReference>
<organism evidence="15 16">
    <name type="scientific">Alteromonas alba</name>
    <dbReference type="NCBI Taxonomy" id="2079529"/>
    <lineage>
        <taxon>Bacteria</taxon>
        <taxon>Pseudomonadati</taxon>
        <taxon>Pseudomonadota</taxon>
        <taxon>Gammaproteobacteria</taxon>
        <taxon>Alteromonadales</taxon>
        <taxon>Alteromonadaceae</taxon>
        <taxon>Alteromonas/Salinimonas group</taxon>
        <taxon>Alteromonas</taxon>
    </lineage>
</organism>
<dbReference type="InterPro" id="IPR012310">
    <property type="entry name" value="DNA_ligase_ATP-dep_cent"/>
</dbReference>
<gene>
    <name evidence="15" type="ORF">C6Y40_14200</name>
</gene>
<feature type="domain" description="ATP-dependent DNA ligase family profile" evidence="14">
    <location>
        <begin position="307"/>
        <end position="429"/>
    </location>
</feature>
<comment type="catalytic activity">
    <reaction evidence="13">
        <text>ATP + (deoxyribonucleotide)n-3'-hydroxyl + 5'-phospho-(deoxyribonucleotide)m = (deoxyribonucleotide)n+m + AMP + diphosphate.</text>
        <dbReference type="EC" id="6.5.1.1"/>
    </reaction>
</comment>
<dbReference type="GO" id="GO:0006260">
    <property type="term" value="P:DNA replication"/>
    <property type="evidence" value="ECO:0007669"/>
    <property type="project" value="UniProtKB-KW"/>
</dbReference>
<dbReference type="GO" id="GO:0005524">
    <property type="term" value="F:ATP binding"/>
    <property type="evidence" value="ECO:0007669"/>
    <property type="project" value="UniProtKB-KW"/>
</dbReference>
<dbReference type="GO" id="GO:0006281">
    <property type="term" value="P:DNA repair"/>
    <property type="evidence" value="ECO:0007669"/>
    <property type="project" value="UniProtKB-KW"/>
</dbReference>
<evidence type="ECO:0000256" key="10">
    <source>
        <dbReference type="ARBA" id="ARBA00023172"/>
    </source>
</evidence>
<keyword evidence="16" id="KW-1185">Reference proteome</keyword>
<dbReference type="GO" id="GO:0051301">
    <property type="term" value="P:cell division"/>
    <property type="evidence" value="ECO:0007669"/>
    <property type="project" value="UniProtKB-KW"/>
</dbReference>
<dbReference type="GO" id="GO:0003677">
    <property type="term" value="F:DNA binding"/>
    <property type="evidence" value="ECO:0007669"/>
    <property type="project" value="InterPro"/>
</dbReference>
<accession>A0A2S9V8Z4</accession>
<dbReference type="GO" id="GO:0003910">
    <property type="term" value="F:DNA ligase (ATP) activity"/>
    <property type="evidence" value="ECO:0007669"/>
    <property type="project" value="UniProtKB-EC"/>
</dbReference>
<keyword evidence="6" id="KW-0547">Nucleotide-binding</keyword>
<dbReference type="PANTHER" id="PTHR45674:SF13">
    <property type="entry name" value="DNA LIGASE-RELATED"/>
    <property type="match status" value="1"/>
</dbReference>
<dbReference type="PANTHER" id="PTHR45674">
    <property type="entry name" value="DNA LIGASE 1/3 FAMILY MEMBER"/>
    <property type="match status" value="1"/>
</dbReference>
<sequence>METFSQLLQQLYFTSSNNEKSRLLRHYLAQTADPDRGWAIAALAGTLKFEFFKRNAVKNLMLERVDPDLFAMSYDYVGEMSETVAHLWPDATTNIELPGLAELIDQFRQANREQVKALLVHYLSGMTAEQRWSLLKLGTRGLRVGLSARSVKRILAEYGDVPISEIETLWHALRPPYRELFDWLEGRAEKPDIAGAVTYHPVMLSHPLPEDKARQLSVEDWQVEYKYDGIRVQLVMTEQGKALFSRTGDDISESFPDVLAGIDEHGVIDGELLVINNGKIESFNALQQRLNRKKPSKKLIAERPAGIVVYDLLTDNHENITPLPLTLRRQRLINWLSRAASNHLLISPLLSVASSEQLQQTYAKAAEDPGVEGLMLKRKESPYQPGRPSGQWYKWKREALHLDAVIMYAQRGHGKRSSFYSDFTFGVWQDDTLLPIGKAYSGFTDEELKKLDNWVRRNAVGRFGPVREVKKELVVEVAFDAIHPSSRHKSGVALRFPRFHRIRWDKPASEADTLANARALIIE</sequence>
<proteinExistence type="predicted"/>
<dbReference type="SUPFAM" id="SSF56091">
    <property type="entry name" value="DNA ligase/mRNA capping enzyme, catalytic domain"/>
    <property type="match status" value="1"/>
</dbReference>
<dbReference type="Gene3D" id="2.40.50.140">
    <property type="entry name" value="Nucleic acid-binding proteins"/>
    <property type="match status" value="1"/>
</dbReference>
<dbReference type="GO" id="GO:0006310">
    <property type="term" value="P:DNA recombination"/>
    <property type="evidence" value="ECO:0007669"/>
    <property type="project" value="UniProtKB-KW"/>
</dbReference>
<evidence type="ECO:0000256" key="5">
    <source>
        <dbReference type="ARBA" id="ARBA00022723"/>
    </source>
</evidence>
<keyword evidence="8" id="KW-0067">ATP-binding</keyword>
<evidence type="ECO:0000256" key="7">
    <source>
        <dbReference type="ARBA" id="ARBA00022763"/>
    </source>
</evidence>
<dbReference type="InterPro" id="IPR026333">
    <property type="entry name" value="ATP_dep_DNA_lig_pp_1105_fam"/>
</dbReference>
<dbReference type="Pfam" id="PF04679">
    <property type="entry name" value="DNA_ligase_A_C"/>
    <property type="match status" value="1"/>
</dbReference>
<keyword evidence="11" id="KW-0234">DNA repair</keyword>
<keyword evidence="9" id="KW-0460">Magnesium</keyword>
<evidence type="ECO:0000256" key="3">
    <source>
        <dbReference type="ARBA" id="ARBA00022618"/>
    </source>
</evidence>
<dbReference type="AlphaFoldDB" id="A0A2S9V8Z4"/>
<dbReference type="NCBIfam" id="NF006701">
    <property type="entry name" value="PRK09247.1"/>
    <property type="match status" value="1"/>
</dbReference>
<dbReference type="NCBIfam" id="TIGR04120">
    <property type="entry name" value="DNA_lig_bact"/>
    <property type="match status" value="1"/>
</dbReference>
<evidence type="ECO:0000256" key="4">
    <source>
        <dbReference type="ARBA" id="ARBA00022705"/>
    </source>
</evidence>
<protein>
    <recommendedName>
        <fullName evidence="1">DNA ligase (ATP)</fullName>
        <ecNumber evidence="1">6.5.1.1</ecNumber>
    </recommendedName>
</protein>
<dbReference type="PROSITE" id="PS50160">
    <property type="entry name" value="DNA_LIGASE_A3"/>
    <property type="match status" value="1"/>
</dbReference>
<dbReference type="InterPro" id="IPR016059">
    <property type="entry name" value="DNA_ligase_ATP-dep_CS"/>
</dbReference>
<dbReference type="Proteomes" id="UP000238949">
    <property type="component" value="Unassembled WGS sequence"/>
</dbReference>
<keyword evidence="4" id="KW-0235">DNA replication</keyword>
<dbReference type="InterPro" id="IPR012309">
    <property type="entry name" value="DNA_ligase_ATP-dep_C"/>
</dbReference>
<dbReference type="CDD" id="cd07972">
    <property type="entry name" value="OBF_DNA_ligase_Arch_LigB"/>
    <property type="match status" value="1"/>
</dbReference>
<dbReference type="InterPro" id="IPR012340">
    <property type="entry name" value="NA-bd_OB-fold"/>
</dbReference>
<dbReference type="EMBL" id="PVNP01000152">
    <property type="protein sequence ID" value="PRO72947.1"/>
    <property type="molecule type" value="Genomic_DNA"/>
</dbReference>
<dbReference type="RefSeq" id="WP_105935169.1">
    <property type="nucleotide sequence ID" value="NZ_PVNP01000152.1"/>
</dbReference>
<evidence type="ECO:0000256" key="1">
    <source>
        <dbReference type="ARBA" id="ARBA00012727"/>
    </source>
</evidence>
<dbReference type="GO" id="GO:0046872">
    <property type="term" value="F:metal ion binding"/>
    <property type="evidence" value="ECO:0007669"/>
    <property type="project" value="UniProtKB-KW"/>
</dbReference>
<dbReference type="Gene3D" id="1.10.3260.10">
    <property type="entry name" value="DNA ligase, ATP-dependent, N-terminal domain"/>
    <property type="match status" value="1"/>
</dbReference>
<evidence type="ECO:0000256" key="11">
    <source>
        <dbReference type="ARBA" id="ARBA00023204"/>
    </source>
</evidence>
<keyword evidence="7" id="KW-0227">DNA damage</keyword>
<keyword evidence="2 15" id="KW-0436">Ligase</keyword>
<keyword evidence="12" id="KW-0131">Cell cycle</keyword>
<evidence type="ECO:0000259" key="14">
    <source>
        <dbReference type="PROSITE" id="PS50160"/>
    </source>
</evidence>
<name>A0A2S9V8Z4_9ALTE</name>
<dbReference type="PROSITE" id="PS00697">
    <property type="entry name" value="DNA_LIGASE_A1"/>
    <property type="match status" value="1"/>
</dbReference>
<keyword evidence="5" id="KW-0479">Metal-binding</keyword>
<evidence type="ECO:0000256" key="9">
    <source>
        <dbReference type="ARBA" id="ARBA00022842"/>
    </source>
</evidence>
<dbReference type="InterPro" id="IPR036599">
    <property type="entry name" value="DNA_ligase_N_sf"/>
</dbReference>
<reference evidence="16" key="1">
    <citation type="journal article" date="2020" name="Int. J. Syst. Evol. Microbiol.">
        <title>Alteromonas alba sp. nov., a marine bacterium isolated from the seawater of the West Pacific Ocean.</title>
        <authorList>
            <person name="Sun C."/>
            <person name="Wu Y.-H."/>
            <person name="Xamxidin M."/>
            <person name="Cheng H."/>
            <person name="Xu X.-W."/>
        </authorList>
    </citation>
    <scope>NUCLEOTIDE SEQUENCE [LARGE SCALE GENOMIC DNA]</scope>
    <source>
        <strain evidence="16">190</strain>
    </source>
</reference>
<dbReference type="SUPFAM" id="SSF50249">
    <property type="entry name" value="Nucleic acid-binding proteins"/>
    <property type="match status" value="1"/>
</dbReference>
<keyword evidence="3" id="KW-0132">Cell division</keyword>
<evidence type="ECO:0000256" key="6">
    <source>
        <dbReference type="ARBA" id="ARBA00022741"/>
    </source>
</evidence>
<evidence type="ECO:0000256" key="12">
    <source>
        <dbReference type="ARBA" id="ARBA00023306"/>
    </source>
</evidence>
<keyword evidence="10" id="KW-0233">DNA recombination</keyword>
<evidence type="ECO:0000256" key="2">
    <source>
        <dbReference type="ARBA" id="ARBA00022598"/>
    </source>
</evidence>
<dbReference type="OrthoDB" id="9767858at2"/>
<dbReference type="Pfam" id="PF01068">
    <property type="entry name" value="DNA_ligase_A_M"/>
    <property type="match status" value="1"/>
</dbReference>
<dbReference type="Gene3D" id="3.30.470.30">
    <property type="entry name" value="DNA ligase/mRNA capping enzyme"/>
    <property type="match status" value="1"/>
</dbReference>
<dbReference type="EC" id="6.5.1.1" evidence="1"/>
<evidence type="ECO:0000313" key="15">
    <source>
        <dbReference type="EMBL" id="PRO72947.1"/>
    </source>
</evidence>
<evidence type="ECO:0000256" key="8">
    <source>
        <dbReference type="ARBA" id="ARBA00022840"/>
    </source>
</evidence>